<evidence type="ECO:0000256" key="7">
    <source>
        <dbReference type="ARBA" id="ARBA00024033"/>
    </source>
</evidence>
<dbReference type="InterPro" id="IPR018584">
    <property type="entry name" value="GT87"/>
</dbReference>
<evidence type="ECO:0000256" key="4">
    <source>
        <dbReference type="ARBA" id="ARBA00022692"/>
    </source>
</evidence>
<feature type="transmembrane region" description="Helical" evidence="9">
    <location>
        <begin position="168"/>
        <end position="189"/>
    </location>
</feature>
<keyword evidence="3" id="KW-0808">Transferase</keyword>
<evidence type="ECO:0000256" key="2">
    <source>
        <dbReference type="ARBA" id="ARBA00022475"/>
    </source>
</evidence>
<evidence type="ECO:0000256" key="8">
    <source>
        <dbReference type="SAM" id="MobiDB-lite"/>
    </source>
</evidence>
<dbReference type="Proteomes" id="UP001597483">
    <property type="component" value="Unassembled WGS sequence"/>
</dbReference>
<keyword evidence="2" id="KW-1003">Cell membrane</keyword>
<evidence type="ECO:0000313" key="11">
    <source>
        <dbReference type="Proteomes" id="UP001597483"/>
    </source>
</evidence>
<feature type="transmembrane region" description="Helical" evidence="9">
    <location>
        <begin position="54"/>
        <end position="80"/>
    </location>
</feature>
<organism evidence="10 11">
    <name type="scientific">Amycolatopsis silviterrae</name>
    <dbReference type="NCBI Taxonomy" id="1656914"/>
    <lineage>
        <taxon>Bacteria</taxon>
        <taxon>Bacillati</taxon>
        <taxon>Actinomycetota</taxon>
        <taxon>Actinomycetes</taxon>
        <taxon>Pseudonocardiales</taxon>
        <taxon>Pseudonocardiaceae</taxon>
        <taxon>Amycolatopsis</taxon>
    </lineage>
</organism>
<evidence type="ECO:0000313" key="10">
    <source>
        <dbReference type="EMBL" id="MFD2468317.1"/>
    </source>
</evidence>
<comment type="subcellular location">
    <subcellularLocation>
        <location evidence="1">Cell membrane</location>
        <topology evidence="1">Multi-pass membrane protein</topology>
    </subcellularLocation>
</comment>
<keyword evidence="5 9" id="KW-1133">Transmembrane helix</keyword>
<feature type="compositionally biased region" description="Polar residues" evidence="8">
    <location>
        <begin position="402"/>
        <end position="413"/>
    </location>
</feature>
<dbReference type="EMBL" id="JBHUKS010000008">
    <property type="protein sequence ID" value="MFD2468317.1"/>
    <property type="molecule type" value="Genomic_DNA"/>
</dbReference>
<protein>
    <submittedName>
        <fullName evidence="10">Glycosyltransferase 87 family protein</fullName>
    </submittedName>
</protein>
<evidence type="ECO:0000256" key="6">
    <source>
        <dbReference type="ARBA" id="ARBA00023136"/>
    </source>
</evidence>
<comment type="similarity">
    <text evidence="7">Belongs to the glycosyltransferase 87 family.</text>
</comment>
<feature type="transmembrane region" description="Helical" evidence="9">
    <location>
        <begin position="359"/>
        <end position="378"/>
    </location>
</feature>
<dbReference type="RefSeq" id="WP_378303790.1">
    <property type="nucleotide sequence ID" value="NZ_JBHUKS010000008.1"/>
</dbReference>
<feature type="transmembrane region" description="Helical" evidence="9">
    <location>
        <begin position="260"/>
        <end position="277"/>
    </location>
</feature>
<keyword evidence="4 9" id="KW-0812">Transmembrane</keyword>
<accession>A0ABW5H6F1</accession>
<feature type="transmembrane region" description="Helical" evidence="9">
    <location>
        <begin position="284"/>
        <end position="301"/>
    </location>
</feature>
<feature type="transmembrane region" description="Helical" evidence="9">
    <location>
        <begin position="12"/>
        <end position="33"/>
    </location>
</feature>
<dbReference type="Pfam" id="PF09594">
    <property type="entry name" value="GT87"/>
    <property type="match status" value="1"/>
</dbReference>
<name>A0ABW5H6F1_9PSEU</name>
<feature type="transmembrane region" description="Helical" evidence="9">
    <location>
        <begin position="321"/>
        <end position="338"/>
    </location>
</feature>
<sequence>MWWQGKAGQVPASVLAFLAAAGLAVIVSSFTPVDLQVYRFGADAVLHGGDLYGALPATTAGSMLPFIYPPFAAILFSALALPPLSVASVLLDLVSVASLWVVLYVVVRRLWPSWNRRTATVTACALTVVAFAFEPVRATLSFGQINLVLMALVAVDCLAPTTRLPRGVLVGLAAAIKVTPAGFLLFFLLAKDFRAVRNALVTGAGATLLGFLIAPHASAQYFFGGGLTGAGGFSGAPYATNQTIQGALNRLALLPHTYDLWWLALSAFVLVTAVLVMRRVDGPLAFVVNAAAVLVLSPISWSHHWVWIVPAVLVLAARARAPYAAAALIAGATVFIVGPHTLVPSSGMRELAWKPWQHLVGDSYLILALGFLASQLFVPGQAKVTSSRPDDPRSGGTSGSTPVSSNARSTSAAADNGKHNRRRTTSTSVANSAYSGSGGRRHATTSGSIPASESAAIQSSAVGPAGRSMP</sequence>
<evidence type="ECO:0000256" key="3">
    <source>
        <dbReference type="ARBA" id="ARBA00022679"/>
    </source>
</evidence>
<keyword evidence="6 9" id="KW-0472">Membrane</keyword>
<feature type="compositionally biased region" description="Polar residues" evidence="8">
    <location>
        <begin position="444"/>
        <end position="461"/>
    </location>
</feature>
<comment type="caution">
    <text evidence="10">The sequence shown here is derived from an EMBL/GenBank/DDBJ whole genome shotgun (WGS) entry which is preliminary data.</text>
</comment>
<keyword evidence="11" id="KW-1185">Reference proteome</keyword>
<feature type="region of interest" description="Disordered" evidence="8">
    <location>
        <begin position="383"/>
        <end position="470"/>
    </location>
</feature>
<reference evidence="11" key="1">
    <citation type="journal article" date="2019" name="Int. J. Syst. Evol. Microbiol.">
        <title>The Global Catalogue of Microorganisms (GCM) 10K type strain sequencing project: providing services to taxonomists for standard genome sequencing and annotation.</title>
        <authorList>
            <consortium name="The Broad Institute Genomics Platform"/>
            <consortium name="The Broad Institute Genome Sequencing Center for Infectious Disease"/>
            <person name="Wu L."/>
            <person name="Ma J."/>
        </authorList>
    </citation>
    <scope>NUCLEOTIDE SEQUENCE [LARGE SCALE GENOMIC DNA]</scope>
    <source>
        <strain evidence="11">CGMCC 4.7641</strain>
    </source>
</reference>
<feature type="transmembrane region" description="Helical" evidence="9">
    <location>
        <begin position="86"/>
        <end position="107"/>
    </location>
</feature>
<evidence type="ECO:0000256" key="9">
    <source>
        <dbReference type="SAM" id="Phobius"/>
    </source>
</evidence>
<feature type="compositionally biased region" description="Polar residues" evidence="8">
    <location>
        <begin position="425"/>
        <end position="435"/>
    </location>
</feature>
<feature type="transmembrane region" description="Helical" evidence="9">
    <location>
        <begin position="119"/>
        <end position="136"/>
    </location>
</feature>
<feature type="transmembrane region" description="Helical" evidence="9">
    <location>
        <begin position="195"/>
        <end position="214"/>
    </location>
</feature>
<proteinExistence type="inferred from homology"/>
<evidence type="ECO:0000256" key="1">
    <source>
        <dbReference type="ARBA" id="ARBA00004651"/>
    </source>
</evidence>
<evidence type="ECO:0000256" key="5">
    <source>
        <dbReference type="ARBA" id="ARBA00022989"/>
    </source>
</evidence>
<gene>
    <name evidence="10" type="ORF">ACFSVL_13055</name>
</gene>